<feature type="compositionally biased region" description="Basic and acidic residues" evidence="1">
    <location>
        <begin position="1151"/>
        <end position="1162"/>
    </location>
</feature>
<feature type="compositionally biased region" description="Polar residues" evidence="1">
    <location>
        <begin position="1140"/>
        <end position="1150"/>
    </location>
</feature>
<dbReference type="EMBL" id="OU963863">
    <property type="protein sequence ID" value="CAH0385768.1"/>
    <property type="molecule type" value="Genomic_DNA"/>
</dbReference>
<gene>
    <name evidence="2" type="ORF">BEMITA_LOCUS4962</name>
</gene>
<feature type="compositionally biased region" description="Basic and acidic residues" evidence="1">
    <location>
        <begin position="1254"/>
        <end position="1269"/>
    </location>
</feature>
<feature type="compositionally biased region" description="Basic and acidic residues" evidence="1">
    <location>
        <begin position="1117"/>
        <end position="1135"/>
    </location>
</feature>
<feature type="compositionally biased region" description="Basic residues" evidence="1">
    <location>
        <begin position="1711"/>
        <end position="1725"/>
    </location>
</feature>
<feature type="region of interest" description="Disordered" evidence="1">
    <location>
        <begin position="1776"/>
        <end position="1816"/>
    </location>
</feature>
<organism evidence="2 3">
    <name type="scientific">Bemisia tabaci</name>
    <name type="common">Sweetpotato whitefly</name>
    <name type="synonym">Aleurodes tabaci</name>
    <dbReference type="NCBI Taxonomy" id="7038"/>
    <lineage>
        <taxon>Eukaryota</taxon>
        <taxon>Metazoa</taxon>
        <taxon>Ecdysozoa</taxon>
        <taxon>Arthropoda</taxon>
        <taxon>Hexapoda</taxon>
        <taxon>Insecta</taxon>
        <taxon>Pterygota</taxon>
        <taxon>Neoptera</taxon>
        <taxon>Paraneoptera</taxon>
        <taxon>Hemiptera</taxon>
        <taxon>Sternorrhyncha</taxon>
        <taxon>Aleyrodoidea</taxon>
        <taxon>Aleyrodidae</taxon>
        <taxon>Aleyrodinae</taxon>
        <taxon>Bemisia</taxon>
    </lineage>
</organism>
<accession>A0A9P0A8W2</accession>
<dbReference type="Proteomes" id="UP001152759">
    <property type="component" value="Chromosome 2"/>
</dbReference>
<feature type="compositionally biased region" description="Basic residues" evidence="1">
    <location>
        <begin position="1597"/>
        <end position="1606"/>
    </location>
</feature>
<feature type="region of interest" description="Disordered" evidence="1">
    <location>
        <begin position="591"/>
        <end position="631"/>
    </location>
</feature>
<evidence type="ECO:0000313" key="3">
    <source>
        <dbReference type="Proteomes" id="UP001152759"/>
    </source>
</evidence>
<feature type="region of interest" description="Disordered" evidence="1">
    <location>
        <begin position="767"/>
        <end position="794"/>
    </location>
</feature>
<feature type="compositionally biased region" description="Polar residues" evidence="1">
    <location>
        <begin position="97"/>
        <end position="115"/>
    </location>
</feature>
<feature type="compositionally biased region" description="Acidic residues" evidence="1">
    <location>
        <begin position="1083"/>
        <end position="1099"/>
    </location>
</feature>
<evidence type="ECO:0000256" key="1">
    <source>
        <dbReference type="SAM" id="MobiDB-lite"/>
    </source>
</evidence>
<proteinExistence type="predicted"/>
<name>A0A9P0A8W2_BEMTA</name>
<feature type="compositionally biased region" description="Polar residues" evidence="1">
    <location>
        <begin position="1536"/>
        <end position="1547"/>
    </location>
</feature>
<evidence type="ECO:0000313" key="2">
    <source>
        <dbReference type="EMBL" id="CAH0385768.1"/>
    </source>
</evidence>
<feature type="compositionally biased region" description="Low complexity" evidence="1">
    <location>
        <begin position="138"/>
        <end position="147"/>
    </location>
</feature>
<feature type="compositionally biased region" description="Low complexity" evidence="1">
    <location>
        <begin position="82"/>
        <end position="96"/>
    </location>
</feature>
<feature type="compositionally biased region" description="Polar residues" evidence="1">
    <location>
        <begin position="1586"/>
        <end position="1596"/>
    </location>
</feature>
<feature type="region of interest" description="Disordered" evidence="1">
    <location>
        <begin position="681"/>
        <end position="732"/>
    </location>
</feature>
<sequence length="1884" mass="207188">MSTSTSRTTRSKKADVSQELSPQTTGSIDVNSGSDSGVRTSSRLRNRTESMSSLIDEASSTLNTSSAKLNSLKEIDENVLTQSKRSSSRLSQNLSQENVTAEQGNKRCSSRSSKISEAVTAEDVPDNAPTTRSKRSSSRLSQTSVASDNTDGISLSQQGRRSSSRTAKILDAVENVLTPPTTRSSSRLSQISEAESTESLSNITTRRYGTRSRKTDSDTNMEIATSGRRSSSRLSQLSDSSENLSVIIEPAFTRSLKQNSDKGPKEKVISEVIDMSNVSEKDTPRIAIKETRENKRESKRLSVRGKSTLEDIREVQDEIAPTRRSTRLRRDSESTEKNEKSTPVKIGSRKSIMCSTLQRIPDEDENKVGSSPEKKNQIKETISASEKDQDTAEENGNVTEPDGIKSSVNQEGANETSKSSDAQLYSLISLEISRASSSESLMEAHDKSESKSTSKKRQGACSTALMSERNDIQIKTSPARKEVSSPVKQTASSKEINSENNDIQSKASPAKKEGSSPCKSFQRKQCDISVVDCNKKSTPKKSERTLHNSSVCENSTHEMSLSSSDTVVQTKDAVKQDDLADLKVSAQTDEVLNPAVSSNDSHLLSDQKDDEIDPKYSKDKPSAAGSKYIMQNSPKRSKCLSVATHPLCEDGSAHQKSETFTKLTLQETSLCCYKLTLDGTSNESTTQNQVSPSKNSNIQDKIALSPRKSLSIIDPPSPARKIDSSLGSGPNKVFQEKLNKTITNSTTQNQVPPSKNSNIQDKIALSPRKSLSIIDPPSPARKIDSSLGSGPNKEFQEKLNKTITNSTTQNQVPPSKNSNIQDKIALSPRKSLSIIDPPSPARKIDFSLGSGPNKEFQEKLNKTITNSTTQNQVSLSKNSNIQDKIALSPRKSLWTIDPPSPARKIDSSLGSGPNKEFQEKLNKTITNSTTQNQVSPSKNSNIQDKIALSPRKSLSSVDPRSPARKIDSSLGSVPNKETKMLAQEKLDATQNEPSATSQIFSQSETEKKSSSPMKKALKESDPVALKKIKKSEDPKNADSKHNKLETASDKSEITKDDVCVAVENKEKTNKLDQETELKNHAESDDDNLCLDGGSDSDDPELLKINFSEDGSSESSDDSSKGKEEDQVPKIVHENEDIITLDTNNKSQTAKQTEEISELDKANSVDSDDDVNYETSINNQSVVVLNKEPPKNKSVSFSNDVKEPKKSPKKSTLLLLSDPDYVSKIQNYISNELQSRQQLKQISKLNNPKIVKPSKKVDKPIALKKEKPKPLEKPVELLSKKIKIDEVPKCALKMSSKNTDQTSSSQQPKPIASKAMERKKEPAKSLSKKQALTTDKFSLKPVKPSNDKFASSNAETLTQNVGSSHQISLCATSNSDQETNNFLTDKSKNKRKVEEKTVASALKKAKLIQNDPKFKERAESFPQKSKKSNNTAGHITDQSKQKVASTMNFQVTIGKTKPIFHKSLPAKQFTLSALTLSQSNEENEAKVIPASWGKILVENNHQTSKISLKSTSADAKNKWEVKPSKEQPASTFEGKKVNQTASASTQAHISDRNFGKKNLIPVPAVTKVAPQVPTKPKPELTKLSVASKASGNQVSNISKKKKKKKSKSLSQDPTEVMKNLADSFVQTAKKPNLSSKSSFNWPTNDDGETIDENDDVNVTRLQERKTSLVQLKDQNPVSNSRKLNVANVFQKQKVPTMSIASDSTSQFFKSFDKKKHGDRFDRKRKLLTTPGSELPKPAKSAHLEPVKGSQDSEAEPSSNSEALKTLPEDFLKKLSHRSQLLPVLNQDNHGKKKRKKNKKKKNFQTSEQGGASSSLDDDFIPLSGCSTKFKVVALNDTSKQSHGISHSKNKFLHRRDTKREPVQNILKYRQKMSKPEKTKWFSTVS</sequence>
<feature type="compositionally biased region" description="Polar residues" evidence="1">
    <location>
        <begin position="1748"/>
        <end position="1760"/>
    </location>
</feature>
<feature type="region of interest" description="Disordered" evidence="1">
    <location>
        <begin position="892"/>
        <end position="1210"/>
    </location>
</feature>
<feature type="compositionally biased region" description="Polar residues" evidence="1">
    <location>
        <begin position="681"/>
        <end position="699"/>
    </location>
</feature>
<feature type="region of interest" description="Disordered" evidence="1">
    <location>
        <begin position="1626"/>
        <end position="1653"/>
    </location>
</feature>
<protein>
    <submittedName>
        <fullName evidence="2">Uncharacterized protein</fullName>
    </submittedName>
</protein>
<feature type="compositionally biased region" description="Polar residues" evidence="1">
    <location>
        <begin position="1347"/>
        <end position="1383"/>
    </location>
</feature>
<feature type="compositionally biased region" description="Polar residues" evidence="1">
    <location>
        <begin position="190"/>
        <end position="207"/>
    </location>
</feature>
<feature type="compositionally biased region" description="Polar residues" evidence="1">
    <location>
        <begin position="547"/>
        <end position="567"/>
    </location>
</feature>
<feature type="region of interest" description="Disordered" evidence="1">
    <location>
        <begin position="1292"/>
        <end position="1442"/>
    </location>
</feature>
<feature type="region of interest" description="Disordered" evidence="1">
    <location>
        <begin position="1569"/>
        <end position="1613"/>
    </location>
</feature>
<feature type="compositionally biased region" description="Polar residues" evidence="1">
    <location>
        <begin position="988"/>
        <end position="1003"/>
    </location>
</feature>
<feature type="region of interest" description="Disordered" evidence="1">
    <location>
        <begin position="1711"/>
        <end position="1760"/>
    </location>
</feature>
<feature type="region of interest" description="Disordered" evidence="1">
    <location>
        <begin position="535"/>
        <end position="567"/>
    </location>
</feature>
<feature type="compositionally biased region" description="Polar residues" evidence="1">
    <location>
        <begin position="148"/>
        <end position="159"/>
    </location>
</feature>
<feature type="compositionally biased region" description="Basic and acidic residues" evidence="1">
    <location>
        <begin position="1030"/>
        <end position="1082"/>
    </location>
</feature>
<feature type="compositionally biased region" description="Polar residues" evidence="1">
    <location>
        <begin position="1172"/>
        <end position="1182"/>
    </location>
</feature>
<feature type="compositionally biased region" description="Basic residues" evidence="1">
    <location>
        <begin position="1844"/>
        <end position="1855"/>
    </location>
</feature>
<feature type="compositionally biased region" description="Basic and acidic residues" evidence="1">
    <location>
        <begin position="976"/>
        <end position="987"/>
    </location>
</feature>
<dbReference type="KEGG" id="btab:109032027"/>
<feature type="compositionally biased region" description="Polar residues" evidence="1">
    <location>
        <begin position="18"/>
        <end position="69"/>
    </location>
</feature>
<feature type="region of interest" description="Disordered" evidence="1">
    <location>
        <begin position="312"/>
        <end position="423"/>
    </location>
</feature>
<feature type="compositionally biased region" description="Polar residues" evidence="1">
    <location>
        <begin position="406"/>
        <end position="423"/>
    </location>
</feature>
<feature type="compositionally biased region" description="Polar residues" evidence="1">
    <location>
        <begin position="486"/>
        <end position="507"/>
    </location>
</feature>
<feature type="compositionally biased region" description="Basic residues" evidence="1">
    <location>
        <begin position="1789"/>
        <end position="1801"/>
    </location>
</feature>
<feature type="compositionally biased region" description="Polar residues" evidence="1">
    <location>
        <begin position="923"/>
        <end position="943"/>
    </location>
</feature>
<feature type="compositionally biased region" description="Low complexity" evidence="1">
    <location>
        <begin position="226"/>
        <end position="241"/>
    </location>
</feature>
<feature type="region of interest" description="Disordered" evidence="1">
    <location>
        <begin position="435"/>
        <end position="523"/>
    </location>
</feature>
<keyword evidence="3" id="KW-1185">Reference proteome</keyword>
<feature type="compositionally biased region" description="Basic and acidic residues" evidence="1">
    <location>
        <begin position="442"/>
        <end position="452"/>
    </location>
</feature>
<feature type="region of interest" description="Disordered" evidence="1">
    <location>
        <begin position="1"/>
        <end position="241"/>
    </location>
</feature>
<feature type="compositionally biased region" description="Acidic residues" evidence="1">
    <location>
        <begin position="1644"/>
        <end position="1653"/>
    </location>
</feature>
<feature type="region of interest" description="Disordered" evidence="1">
    <location>
        <begin position="1243"/>
        <end position="1269"/>
    </location>
</feature>
<feature type="compositionally biased region" description="Polar residues" evidence="1">
    <location>
        <begin position="1427"/>
        <end position="1442"/>
    </location>
</feature>
<feature type="region of interest" description="Disordered" evidence="1">
    <location>
        <begin position="1836"/>
        <end position="1884"/>
    </location>
</feature>
<feature type="compositionally biased region" description="Polar residues" evidence="1">
    <location>
        <begin position="591"/>
        <end position="602"/>
    </location>
</feature>
<feature type="compositionally biased region" description="Polar residues" evidence="1">
    <location>
        <begin position="1631"/>
        <end position="1642"/>
    </location>
</feature>
<feature type="compositionally biased region" description="Polar residues" evidence="1">
    <location>
        <begin position="1294"/>
        <end position="1307"/>
    </location>
</feature>
<feature type="compositionally biased region" description="Polar residues" evidence="1">
    <location>
        <begin position="1802"/>
        <end position="1813"/>
    </location>
</feature>
<feature type="compositionally biased region" description="Basic and acidic residues" evidence="1">
    <location>
        <begin position="603"/>
        <end position="621"/>
    </location>
</feature>
<feature type="region of interest" description="Disordered" evidence="1">
    <location>
        <begin position="1516"/>
        <end position="1554"/>
    </location>
</feature>
<feature type="compositionally biased region" description="Basic and acidic residues" evidence="1">
    <location>
        <begin position="328"/>
        <end position="342"/>
    </location>
</feature>
<feature type="compositionally biased region" description="Low complexity" evidence="1">
    <location>
        <begin position="177"/>
        <end position="189"/>
    </location>
</feature>
<reference evidence="2" key="1">
    <citation type="submission" date="2021-12" db="EMBL/GenBank/DDBJ databases">
        <authorList>
            <person name="King R."/>
        </authorList>
    </citation>
    <scope>NUCLEOTIDE SEQUENCE</scope>
</reference>